<organism evidence="1 2">
    <name type="scientific">Duganella vulcania</name>
    <dbReference type="NCBI Taxonomy" id="2692166"/>
    <lineage>
        <taxon>Bacteria</taxon>
        <taxon>Pseudomonadati</taxon>
        <taxon>Pseudomonadota</taxon>
        <taxon>Betaproteobacteria</taxon>
        <taxon>Burkholderiales</taxon>
        <taxon>Oxalobacteraceae</taxon>
        <taxon>Telluria group</taxon>
        <taxon>Duganella</taxon>
    </lineage>
</organism>
<gene>
    <name evidence="1" type="ORF">GTP91_17335</name>
</gene>
<name>A0A845G5J6_9BURK</name>
<dbReference type="AlphaFoldDB" id="A0A845G5J6"/>
<proteinExistence type="predicted"/>
<evidence type="ECO:0000313" key="1">
    <source>
        <dbReference type="EMBL" id="MYM88930.1"/>
    </source>
</evidence>
<comment type="caution">
    <text evidence="1">The sequence shown here is derived from an EMBL/GenBank/DDBJ whole genome shotgun (WGS) entry which is preliminary data.</text>
</comment>
<accession>A0A845G5J6</accession>
<reference evidence="1 2" key="1">
    <citation type="submission" date="2020-01" db="EMBL/GenBank/DDBJ databases">
        <title>Novel species isolated from a subtropical stream in China.</title>
        <authorList>
            <person name="Lu H."/>
        </authorList>
    </citation>
    <scope>NUCLEOTIDE SEQUENCE [LARGE SCALE GENOMIC DNA]</scope>
    <source>
        <strain evidence="1 2">FT82W</strain>
    </source>
</reference>
<evidence type="ECO:0000313" key="2">
    <source>
        <dbReference type="Proteomes" id="UP000470302"/>
    </source>
</evidence>
<dbReference type="RefSeq" id="WP_161097923.1">
    <property type="nucleotide sequence ID" value="NZ_WWCW01000059.1"/>
</dbReference>
<protein>
    <submittedName>
        <fullName evidence="1">Uncharacterized protein</fullName>
    </submittedName>
</protein>
<dbReference type="EMBL" id="WWCW01000059">
    <property type="protein sequence ID" value="MYM88930.1"/>
    <property type="molecule type" value="Genomic_DNA"/>
</dbReference>
<sequence>MRKPRVFVPDDFVSSDDYKLWYSEMETKNNYESLYGWIYLGADAKNKKFAKIGLSMGDLSSRSYSSSNPNYYLFCAFKCRHDISRDRLAIIEREILTKIDELYKNRNGSSRRMRHYESGALSECFESVDFFNFFKDLHSEIYENYRNDFVTSEWWEDHSVESEGSFVDCIFNPKISLKEKNTFIRMILQYE</sequence>
<dbReference type="Proteomes" id="UP000470302">
    <property type="component" value="Unassembled WGS sequence"/>
</dbReference>